<accession>A0A1F4RYU2</accession>
<comment type="caution">
    <text evidence="1">The sequence shown here is derived from an EMBL/GenBank/DDBJ whole genome shotgun (WGS) entry which is preliminary data.</text>
</comment>
<dbReference type="EMBL" id="MEUA01000058">
    <property type="protein sequence ID" value="OGC13340.1"/>
    <property type="molecule type" value="Genomic_DNA"/>
</dbReference>
<reference evidence="1 2" key="1">
    <citation type="journal article" date="2016" name="Nat. Commun.">
        <title>Thousands of microbial genomes shed light on interconnected biogeochemical processes in an aquifer system.</title>
        <authorList>
            <person name="Anantharaman K."/>
            <person name="Brown C.T."/>
            <person name="Hug L.A."/>
            <person name="Sharon I."/>
            <person name="Castelle C.J."/>
            <person name="Probst A.J."/>
            <person name="Thomas B.C."/>
            <person name="Singh A."/>
            <person name="Wilkins M.J."/>
            <person name="Karaoz U."/>
            <person name="Brodie E.L."/>
            <person name="Williams K.H."/>
            <person name="Hubbard S.S."/>
            <person name="Banfield J.F."/>
        </authorList>
    </citation>
    <scope>NUCLEOTIDE SEQUENCE [LARGE SCALE GENOMIC DNA]</scope>
</reference>
<evidence type="ECO:0000313" key="2">
    <source>
        <dbReference type="Proteomes" id="UP000177905"/>
    </source>
</evidence>
<name>A0A1F4RYU2_UNCSA</name>
<sequence>MVGFNTVSNIGWKVRRVVDRFESGCVSVAGYSIKAADILRSGVRVSGPKISLYSKGGRWAEKSIESFAFHIRPGRLSEKISRRLDRVSLFLESSEEHTLDSGGFNNLIKGTRAKLNALHFGREDFSLMVLGSFWTSIKEAQSPVWIEDGIEPGDIMRFISHLLKERGMFGSVCEVKIKGEVAFRDIFYANEKLLAQMNIRREDWRHERWYVLSLLKPSFLEEWFFKLISESLPAKDFIIETPTENGPKWEILRDDLFQEILRWKNQQN</sequence>
<evidence type="ECO:0000313" key="1">
    <source>
        <dbReference type="EMBL" id="OGC13340.1"/>
    </source>
</evidence>
<organism evidence="1 2">
    <name type="scientific">candidate division WOR-1 bacterium RIFOXYB2_FULL_36_35</name>
    <dbReference type="NCBI Taxonomy" id="1802578"/>
    <lineage>
        <taxon>Bacteria</taxon>
        <taxon>Bacillati</taxon>
        <taxon>Saganbacteria</taxon>
    </lineage>
</organism>
<proteinExistence type="predicted"/>
<dbReference type="AlphaFoldDB" id="A0A1F4RYU2"/>
<dbReference type="Proteomes" id="UP000177905">
    <property type="component" value="Unassembled WGS sequence"/>
</dbReference>
<protein>
    <submittedName>
        <fullName evidence="1">Uncharacterized protein</fullName>
    </submittedName>
</protein>
<gene>
    <name evidence="1" type="ORF">A2290_04750</name>
</gene>